<dbReference type="InterPro" id="IPR003656">
    <property type="entry name" value="Znf_BED"/>
</dbReference>
<organism evidence="11 12">
    <name type="scientific">Steinernema hermaphroditum</name>
    <dbReference type="NCBI Taxonomy" id="289476"/>
    <lineage>
        <taxon>Eukaryota</taxon>
        <taxon>Metazoa</taxon>
        <taxon>Ecdysozoa</taxon>
        <taxon>Nematoda</taxon>
        <taxon>Chromadorea</taxon>
        <taxon>Rhabditida</taxon>
        <taxon>Tylenchina</taxon>
        <taxon>Panagrolaimomorpha</taxon>
        <taxon>Strongyloidoidea</taxon>
        <taxon>Steinernematidae</taxon>
        <taxon>Steinernema</taxon>
    </lineage>
</organism>
<dbReference type="InterPro" id="IPR010982">
    <property type="entry name" value="Lambda_DNA-bd_dom_sf"/>
</dbReference>
<dbReference type="GO" id="GO:0008270">
    <property type="term" value="F:zinc ion binding"/>
    <property type="evidence" value="ECO:0007669"/>
    <property type="project" value="UniProtKB-KW"/>
</dbReference>
<evidence type="ECO:0000259" key="10">
    <source>
        <dbReference type="PROSITE" id="PS50808"/>
    </source>
</evidence>
<feature type="region of interest" description="Disordered" evidence="9">
    <location>
        <begin position="1"/>
        <end position="21"/>
    </location>
</feature>
<evidence type="ECO:0000256" key="2">
    <source>
        <dbReference type="ARBA" id="ARBA00022723"/>
    </source>
</evidence>
<evidence type="ECO:0000256" key="3">
    <source>
        <dbReference type="ARBA" id="ARBA00022771"/>
    </source>
</evidence>
<dbReference type="InterPro" id="IPR052035">
    <property type="entry name" value="ZnF_BED_domain_contain"/>
</dbReference>
<feature type="compositionally biased region" description="Basic and acidic residues" evidence="9">
    <location>
        <begin position="639"/>
        <end position="656"/>
    </location>
</feature>
<evidence type="ECO:0000313" key="11">
    <source>
        <dbReference type="EMBL" id="KAK0416725.1"/>
    </source>
</evidence>
<keyword evidence="12" id="KW-1185">Reference proteome</keyword>
<feature type="compositionally biased region" description="Basic and acidic residues" evidence="9">
    <location>
        <begin position="96"/>
        <end position="111"/>
    </location>
</feature>
<dbReference type="GO" id="GO:0003677">
    <property type="term" value="F:DNA binding"/>
    <property type="evidence" value="ECO:0007669"/>
    <property type="project" value="InterPro"/>
</dbReference>
<protein>
    <recommendedName>
        <fullName evidence="10">BED-type domain-containing protein</fullName>
    </recommendedName>
</protein>
<accession>A0AA39I2P2</accession>
<dbReference type="PROSITE" id="PS50808">
    <property type="entry name" value="ZF_BED"/>
    <property type="match status" value="1"/>
</dbReference>
<evidence type="ECO:0000256" key="7">
    <source>
        <dbReference type="ARBA" id="ARBA00023242"/>
    </source>
</evidence>
<feature type="region of interest" description="Disordered" evidence="9">
    <location>
        <begin position="611"/>
        <end position="656"/>
    </location>
</feature>
<evidence type="ECO:0000256" key="8">
    <source>
        <dbReference type="PROSITE-ProRule" id="PRU00027"/>
    </source>
</evidence>
<dbReference type="Gene3D" id="1.10.260.40">
    <property type="entry name" value="lambda repressor-like DNA-binding domains"/>
    <property type="match status" value="1"/>
</dbReference>
<keyword evidence="5" id="KW-0805">Transcription regulation</keyword>
<keyword evidence="2" id="KW-0479">Metal-binding</keyword>
<keyword evidence="7" id="KW-0539">Nucleus</keyword>
<feature type="domain" description="BED-type" evidence="10">
    <location>
        <begin position="39"/>
        <end position="90"/>
    </location>
</feature>
<comment type="caution">
    <text evidence="11">The sequence shown here is derived from an EMBL/GenBank/DDBJ whole genome shotgun (WGS) entry which is preliminary data.</text>
</comment>
<name>A0AA39I2P2_9BILA</name>
<dbReference type="PANTHER" id="PTHR46481">
    <property type="entry name" value="ZINC FINGER BED DOMAIN-CONTAINING PROTEIN 4"/>
    <property type="match status" value="1"/>
</dbReference>
<gene>
    <name evidence="11" type="ORF">QR680_012650</name>
</gene>
<sequence length="656" mass="75518">MREAHQEIPNGFDDNEQTPTSCFSDESVLIVTQDSRGPKRSADVWQFFDEVHAKGSHRSSCRLCKKSFCDAPTTLKRHIMRNHAELWTTRKRKKAQSGDETDRTASDKKDRQEEAVKALTDLFANSVIPVGLVNNSDFRQFLSSVNPRFQVPCTETVKHYLNERYVQGKKRLDVEMEKSEGISITTDLWTKDAKIISALLDIAPMVENHTAEHIRTVVEKVLLDYGLHVNQLEAVLTDNGRNIVKAFELLEGDAMAKEDETSEDNTEPVYDDIEPDDVVLDGDDFRFEDPDDDETDLWTRSELVLKRATESFDKRRRLQKVLNFVKLFRMSSKTARDLYIRTKLTLKLPCTTRWNSIFYVFGRLLEVKDAVQEVSLLHNHAPLSEEDFKFVMLVHKALEPFENFTKIMEKGNEISISKVMPFLKDQLITLESSSSDVNSLEHMLASALRFRFKICLNEADYKHRYTLASYLDPNYHVFLTPSEIISAEHDVESGSDELAQVPAFCRTLFVAQKRHRPAAKILSPRELALEEMERHRNEQLCRSYSMIHTIDYWLQNANKYSLIHRAALRILATPASSAIVYNQTLRKPKICITIACHSLFDKVMEQARQAKESTQKDLATGVNEKPQVVPEYENNGEISEDRSCSKRLEPLKMEDR</sequence>
<evidence type="ECO:0000313" key="12">
    <source>
        <dbReference type="Proteomes" id="UP001175271"/>
    </source>
</evidence>
<dbReference type="SUPFAM" id="SSF53098">
    <property type="entry name" value="Ribonuclease H-like"/>
    <property type="match status" value="1"/>
</dbReference>
<dbReference type="Proteomes" id="UP001175271">
    <property type="component" value="Unassembled WGS sequence"/>
</dbReference>
<evidence type="ECO:0000256" key="9">
    <source>
        <dbReference type="SAM" id="MobiDB-lite"/>
    </source>
</evidence>
<dbReference type="InterPro" id="IPR012337">
    <property type="entry name" value="RNaseH-like_sf"/>
</dbReference>
<evidence type="ECO:0000256" key="4">
    <source>
        <dbReference type="ARBA" id="ARBA00022833"/>
    </source>
</evidence>
<keyword evidence="6" id="KW-0804">Transcription</keyword>
<evidence type="ECO:0000256" key="6">
    <source>
        <dbReference type="ARBA" id="ARBA00023163"/>
    </source>
</evidence>
<comment type="subcellular location">
    <subcellularLocation>
        <location evidence="1">Nucleus</location>
    </subcellularLocation>
</comment>
<dbReference type="GO" id="GO:0005634">
    <property type="term" value="C:nucleus"/>
    <property type="evidence" value="ECO:0007669"/>
    <property type="project" value="UniProtKB-SubCell"/>
</dbReference>
<dbReference type="EMBL" id="JAUCMV010000002">
    <property type="protein sequence ID" value="KAK0416725.1"/>
    <property type="molecule type" value="Genomic_DNA"/>
</dbReference>
<dbReference type="AlphaFoldDB" id="A0AA39I2P2"/>
<dbReference type="PANTHER" id="PTHR46481:SF10">
    <property type="entry name" value="ZINC FINGER BED DOMAIN-CONTAINING PROTEIN 39"/>
    <property type="match status" value="1"/>
</dbReference>
<feature type="region of interest" description="Disordered" evidence="9">
    <location>
        <begin position="86"/>
        <end position="111"/>
    </location>
</feature>
<evidence type="ECO:0000256" key="1">
    <source>
        <dbReference type="ARBA" id="ARBA00004123"/>
    </source>
</evidence>
<evidence type="ECO:0000256" key="5">
    <source>
        <dbReference type="ARBA" id="ARBA00023015"/>
    </source>
</evidence>
<dbReference type="SMART" id="SM00614">
    <property type="entry name" value="ZnF_BED"/>
    <property type="match status" value="1"/>
</dbReference>
<proteinExistence type="predicted"/>
<reference evidence="11" key="1">
    <citation type="submission" date="2023-06" db="EMBL/GenBank/DDBJ databases">
        <title>Genomic analysis of the entomopathogenic nematode Steinernema hermaphroditum.</title>
        <authorList>
            <person name="Schwarz E.M."/>
            <person name="Heppert J.K."/>
            <person name="Baniya A."/>
            <person name="Schwartz H.T."/>
            <person name="Tan C.-H."/>
            <person name="Antoshechkin I."/>
            <person name="Sternberg P.W."/>
            <person name="Goodrich-Blair H."/>
            <person name="Dillman A.R."/>
        </authorList>
    </citation>
    <scope>NUCLEOTIDE SEQUENCE</scope>
    <source>
        <strain evidence="11">PS9179</strain>
        <tissue evidence="11">Whole animal</tissue>
    </source>
</reference>
<keyword evidence="3 8" id="KW-0863">Zinc-finger</keyword>
<keyword evidence="4" id="KW-0862">Zinc</keyword>